<gene>
    <name evidence="4" type="ORF">GCM10011410_13590</name>
</gene>
<name>A0A916XCW0_9ACTN</name>
<dbReference type="InterPro" id="IPR007391">
    <property type="entry name" value="Vancomycin_resist_VanW"/>
</dbReference>
<dbReference type="InterPro" id="IPR022029">
    <property type="entry name" value="YoaR-like_PG-bd"/>
</dbReference>
<keyword evidence="2" id="KW-0812">Transmembrane</keyword>
<keyword evidence="2" id="KW-0472">Membrane</keyword>
<feature type="compositionally biased region" description="Pro residues" evidence="1">
    <location>
        <begin position="592"/>
        <end position="601"/>
    </location>
</feature>
<evidence type="ECO:0000256" key="2">
    <source>
        <dbReference type="SAM" id="Phobius"/>
    </source>
</evidence>
<feature type="compositionally biased region" description="Polar residues" evidence="1">
    <location>
        <begin position="518"/>
        <end position="531"/>
    </location>
</feature>
<feature type="domain" description="YoaR-like putative peptidoglycan binding" evidence="3">
    <location>
        <begin position="83"/>
        <end position="181"/>
    </location>
</feature>
<evidence type="ECO:0000259" key="3">
    <source>
        <dbReference type="Pfam" id="PF12229"/>
    </source>
</evidence>
<feature type="compositionally biased region" description="Acidic residues" evidence="1">
    <location>
        <begin position="569"/>
        <end position="591"/>
    </location>
</feature>
<dbReference type="EMBL" id="BMJH01000001">
    <property type="protein sequence ID" value="GGC62430.1"/>
    <property type="molecule type" value="Genomic_DNA"/>
</dbReference>
<dbReference type="Pfam" id="PF12229">
    <property type="entry name" value="PG_binding_4"/>
    <property type="match status" value="2"/>
</dbReference>
<sequence length="609" mass="65195">MAEKSGKRPAIVALVVIIAVVLIGVVLYAVDWFTSSGKVARNVTVAAVDIGGLTPDAAQQRLVSELGPRATEPFVTTADGEEYEVNPVDAGLELDVSASVARAESQPINPITRLLAFFREREIGFVSTVDSNSLDQVLATIQSDVDREAVEGDIVFVEASPQLIQPRNGLSLITDDARNTIVERWLFPEPVELPVDIDAVTVTEEGLNAALREFAEPAVASTLTVRGTDGVEATFPTEEVGGVLSFTPDGDGGLTPNYDIDAARDILAPQLRETETPAIDATVRLGDDGPEVVPDQTGRTVDWDTTLADLPTLMVQTSNRIVEAEYTVSEAEFSTEDAEALGINEVIAEYTTGGFAPSSGVNIRRAAEQVNGAIVKPGETFSLNGHTGPRGYAQGYVDSGIILGGRPSTAVGGGISQFATTLYNASYFAGLEDVEHTEHSYFISRYPAGREATVFEGSIDLKFRNQYDTGVLIQSFGDASSITVRMWGTKTVEVESVNGGRWDYTQPQRITLRAGPNCQPSAGGQGFTTSDTRIIRDAETDREITRETRTVRYVAQPNVVCEVPPPPPSDDDDDDDDDDSDQRDSGGDDDAPPPPPPPADDPPAEENDE</sequence>
<feature type="domain" description="YoaR-like putative peptidoglycan binding" evidence="3">
    <location>
        <begin position="254"/>
        <end position="317"/>
    </location>
</feature>
<dbReference type="InterPro" id="IPR052913">
    <property type="entry name" value="Glycopeptide_resist_protein"/>
</dbReference>
<dbReference type="RefSeq" id="WP_188671804.1">
    <property type="nucleotide sequence ID" value="NZ_BMJH01000001.1"/>
</dbReference>
<feature type="transmembrane region" description="Helical" evidence="2">
    <location>
        <begin position="12"/>
        <end position="33"/>
    </location>
</feature>
<reference evidence="4" key="2">
    <citation type="submission" date="2020-09" db="EMBL/GenBank/DDBJ databases">
        <authorList>
            <person name="Sun Q."/>
            <person name="Zhou Y."/>
        </authorList>
    </citation>
    <scope>NUCLEOTIDE SEQUENCE</scope>
    <source>
        <strain evidence="4">CGMCC 1.15478</strain>
    </source>
</reference>
<evidence type="ECO:0000313" key="5">
    <source>
        <dbReference type="Proteomes" id="UP000641514"/>
    </source>
</evidence>
<organism evidence="4 5">
    <name type="scientific">Hoyosella rhizosphaerae</name>
    <dbReference type="NCBI Taxonomy" id="1755582"/>
    <lineage>
        <taxon>Bacteria</taxon>
        <taxon>Bacillati</taxon>
        <taxon>Actinomycetota</taxon>
        <taxon>Actinomycetes</taxon>
        <taxon>Mycobacteriales</taxon>
        <taxon>Hoyosellaceae</taxon>
        <taxon>Hoyosella</taxon>
    </lineage>
</organism>
<accession>A0A916XCW0</accession>
<feature type="region of interest" description="Disordered" evidence="1">
    <location>
        <begin position="512"/>
        <end position="531"/>
    </location>
</feature>
<dbReference type="Proteomes" id="UP000641514">
    <property type="component" value="Unassembled WGS sequence"/>
</dbReference>
<evidence type="ECO:0000313" key="4">
    <source>
        <dbReference type="EMBL" id="GGC62430.1"/>
    </source>
</evidence>
<feature type="region of interest" description="Disordered" evidence="1">
    <location>
        <begin position="557"/>
        <end position="609"/>
    </location>
</feature>
<reference evidence="4" key="1">
    <citation type="journal article" date="2014" name="Int. J. Syst. Evol. Microbiol.">
        <title>Complete genome sequence of Corynebacterium casei LMG S-19264T (=DSM 44701T), isolated from a smear-ripened cheese.</title>
        <authorList>
            <consortium name="US DOE Joint Genome Institute (JGI-PGF)"/>
            <person name="Walter F."/>
            <person name="Albersmeier A."/>
            <person name="Kalinowski J."/>
            <person name="Ruckert C."/>
        </authorList>
    </citation>
    <scope>NUCLEOTIDE SEQUENCE</scope>
    <source>
        <strain evidence="4">CGMCC 1.15478</strain>
    </source>
</reference>
<dbReference type="PANTHER" id="PTHR35788:SF1">
    <property type="entry name" value="EXPORTED PROTEIN"/>
    <property type="match status" value="1"/>
</dbReference>
<evidence type="ECO:0000256" key="1">
    <source>
        <dbReference type="SAM" id="MobiDB-lite"/>
    </source>
</evidence>
<dbReference type="AlphaFoldDB" id="A0A916XCW0"/>
<keyword evidence="2" id="KW-1133">Transmembrane helix</keyword>
<comment type="caution">
    <text evidence="4">The sequence shown here is derived from an EMBL/GenBank/DDBJ whole genome shotgun (WGS) entry which is preliminary data.</text>
</comment>
<dbReference type="PANTHER" id="PTHR35788">
    <property type="entry name" value="EXPORTED PROTEIN-RELATED"/>
    <property type="match status" value="1"/>
</dbReference>
<proteinExistence type="predicted"/>
<keyword evidence="5" id="KW-1185">Reference proteome</keyword>
<protein>
    <submittedName>
        <fullName evidence="4">Vanomycin resistance protein VanB</fullName>
    </submittedName>
</protein>
<dbReference type="Pfam" id="PF04294">
    <property type="entry name" value="VanW"/>
    <property type="match status" value="1"/>
</dbReference>